<feature type="region of interest" description="Disordered" evidence="1">
    <location>
        <begin position="146"/>
        <end position="167"/>
    </location>
</feature>
<keyword evidence="2" id="KW-1133">Transmembrane helix</keyword>
<evidence type="ECO:0000256" key="2">
    <source>
        <dbReference type="SAM" id="Phobius"/>
    </source>
</evidence>
<evidence type="ECO:0000313" key="4">
    <source>
        <dbReference type="Proteomes" id="UP000274429"/>
    </source>
</evidence>
<evidence type="ECO:0000313" key="3">
    <source>
        <dbReference type="EMBL" id="VDM31445.1"/>
    </source>
</evidence>
<keyword evidence="2" id="KW-0472">Membrane</keyword>
<accession>A0A0R3X1N0</accession>
<name>A0A0R3X1N0_HYDTA</name>
<reference evidence="5" key="1">
    <citation type="submission" date="2017-02" db="UniProtKB">
        <authorList>
            <consortium name="WormBaseParasite"/>
        </authorList>
    </citation>
    <scope>IDENTIFICATION</scope>
</reference>
<reference evidence="3 4" key="2">
    <citation type="submission" date="2018-11" db="EMBL/GenBank/DDBJ databases">
        <authorList>
            <consortium name="Pathogen Informatics"/>
        </authorList>
    </citation>
    <scope>NUCLEOTIDE SEQUENCE [LARGE SCALE GENOMIC DNA]</scope>
</reference>
<gene>
    <name evidence="3" type="ORF">TTAC_LOCUS7116</name>
</gene>
<organism evidence="5">
    <name type="scientific">Hydatigena taeniaeformis</name>
    <name type="common">Feline tapeworm</name>
    <name type="synonym">Taenia taeniaeformis</name>
    <dbReference type="NCBI Taxonomy" id="6205"/>
    <lineage>
        <taxon>Eukaryota</taxon>
        <taxon>Metazoa</taxon>
        <taxon>Spiralia</taxon>
        <taxon>Lophotrochozoa</taxon>
        <taxon>Platyhelminthes</taxon>
        <taxon>Cestoda</taxon>
        <taxon>Eucestoda</taxon>
        <taxon>Cyclophyllidea</taxon>
        <taxon>Taeniidae</taxon>
        <taxon>Hydatigera</taxon>
    </lineage>
</organism>
<keyword evidence="4" id="KW-1185">Reference proteome</keyword>
<feature type="transmembrane region" description="Helical" evidence="2">
    <location>
        <begin position="47"/>
        <end position="68"/>
    </location>
</feature>
<dbReference type="Proteomes" id="UP000274429">
    <property type="component" value="Unassembled WGS sequence"/>
</dbReference>
<keyword evidence="2" id="KW-0812">Transmembrane</keyword>
<protein>
    <submittedName>
        <fullName evidence="3 5">Uncharacterized protein</fullName>
    </submittedName>
</protein>
<feature type="compositionally biased region" description="Acidic residues" evidence="1">
    <location>
        <begin position="157"/>
        <end position="166"/>
    </location>
</feature>
<dbReference type="AlphaFoldDB" id="A0A0R3X1N0"/>
<evidence type="ECO:0000313" key="5">
    <source>
        <dbReference type="WBParaSite" id="TTAC_0000713101-mRNA-1"/>
    </source>
</evidence>
<dbReference type="EMBL" id="UYWX01020347">
    <property type="protein sequence ID" value="VDM31445.1"/>
    <property type="molecule type" value="Genomic_DNA"/>
</dbReference>
<dbReference type="WBParaSite" id="TTAC_0000713101-mRNA-1">
    <property type="protein sequence ID" value="TTAC_0000713101-mRNA-1"/>
    <property type="gene ID" value="TTAC_0000713101"/>
</dbReference>
<proteinExistence type="predicted"/>
<evidence type="ECO:0000256" key="1">
    <source>
        <dbReference type="SAM" id="MobiDB-lite"/>
    </source>
</evidence>
<feature type="region of interest" description="Disordered" evidence="1">
    <location>
        <begin position="114"/>
        <end position="133"/>
    </location>
</feature>
<sequence>MRDQLGVCVALENEKKGTDLGLSEGSSSQHPRTPVFRLPVCPFNPTHLCLIDLVLLLLLLLLLLTTLIRPTHPCACFTQWQESVRLVDKLCDDGRVNLEATFLNCSTPRLSPIASPSHMTHGGGSKTLHSGTNVVDTKGRGGVRIVRRQKEGRGKEEEEEEEEEEEAKWVWVDGDHQLMFVVGA</sequence>